<feature type="compositionally biased region" description="Polar residues" evidence="1">
    <location>
        <begin position="48"/>
        <end position="74"/>
    </location>
</feature>
<feature type="compositionally biased region" description="Low complexity" evidence="1">
    <location>
        <begin position="182"/>
        <end position="199"/>
    </location>
</feature>
<protein>
    <recommendedName>
        <fullName evidence="2">BZIP domain-containing protein</fullName>
    </recommendedName>
</protein>
<feature type="compositionally biased region" description="Polar residues" evidence="1">
    <location>
        <begin position="359"/>
        <end position="376"/>
    </location>
</feature>
<accession>A0A6A6Z0G8</accession>
<feature type="domain" description="BZIP" evidence="2">
    <location>
        <begin position="282"/>
        <end position="296"/>
    </location>
</feature>
<sequence length="406" mass="44070">VSLPPLRQVSRTPPTPSTDGRRSLGMQSILNPPSDLIEQRGQRRSAAQMESPSPMESTPAGSLPSLSRPTSVDSTQEDHGLGRPYPGVGRAARHILSPRSPTLHRTQSLGVLNPPTGTIDAHHTPFLSPGTRAYMVQPGTSGVPPLPTPPAAHRAEYNFPPPAPTPPLQRADLRRRSMGFPQSGSASPTTSFSPFSQPAQLTGNPYEQGGPAQSSYIRMRSDTPSSQQYSNPPLSVESERNYIPVASTGQSSYQILTVNTQEGHSIQIPVDVSAASKSADEKRKRNAGASARFRQRRKEKEKEASSTIAKLEQQLREANEDLDYYKAERDYFRNVIGQQPGAGVHFPRPTSPRIGRTPIPSSVAASSATDSPNRYSEFSEPPEHRDVGRNVRRRTSTYVPAPAPAP</sequence>
<name>A0A6A6Z0G8_9PEZI</name>
<reference evidence="5" key="2">
    <citation type="submission" date="2020-04" db="EMBL/GenBank/DDBJ databases">
        <authorList>
            <consortium name="NCBI Genome Project"/>
        </authorList>
    </citation>
    <scope>NUCLEOTIDE SEQUENCE</scope>
    <source>
        <strain evidence="5">CBS 304.34</strain>
    </source>
</reference>
<dbReference type="CDD" id="cd14705">
    <property type="entry name" value="bZIP_Zip1"/>
    <property type="match status" value="1"/>
</dbReference>
<reference evidence="3 5" key="1">
    <citation type="journal article" date="2020" name="Stud. Mycol.">
        <title>101 Dothideomycetes genomes: a test case for predicting lifestyles and emergence of pathogens.</title>
        <authorList>
            <person name="Haridas S."/>
            <person name="Albert R."/>
            <person name="Binder M."/>
            <person name="Bloem J."/>
            <person name="Labutti K."/>
            <person name="Salamov A."/>
            <person name="Andreopoulos B."/>
            <person name="Baker S."/>
            <person name="Barry K."/>
            <person name="Bills G."/>
            <person name="Bluhm B."/>
            <person name="Cannon C."/>
            <person name="Castanera R."/>
            <person name="Culley D."/>
            <person name="Daum C."/>
            <person name="Ezra D."/>
            <person name="Gonzalez J."/>
            <person name="Henrissat B."/>
            <person name="Kuo A."/>
            <person name="Liang C."/>
            <person name="Lipzen A."/>
            <person name="Lutzoni F."/>
            <person name="Magnuson J."/>
            <person name="Mondo S."/>
            <person name="Nolan M."/>
            <person name="Ohm R."/>
            <person name="Pangilinan J."/>
            <person name="Park H.-J."/>
            <person name="Ramirez L."/>
            <person name="Alfaro M."/>
            <person name="Sun H."/>
            <person name="Tritt A."/>
            <person name="Yoshinaga Y."/>
            <person name="Zwiers L.-H."/>
            <person name="Turgeon B."/>
            <person name="Goodwin S."/>
            <person name="Spatafora J."/>
            <person name="Crous P."/>
            <person name="Grigoriev I."/>
        </authorList>
    </citation>
    <scope>NUCLEOTIDE SEQUENCE</scope>
    <source>
        <strain evidence="3 5">CBS 304.34</strain>
    </source>
</reference>
<organism evidence="3">
    <name type="scientific">Mytilinidion resinicola</name>
    <dbReference type="NCBI Taxonomy" id="574789"/>
    <lineage>
        <taxon>Eukaryota</taxon>
        <taxon>Fungi</taxon>
        <taxon>Dikarya</taxon>
        <taxon>Ascomycota</taxon>
        <taxon>Pezizomycotina</taxon>
        <taxon>Dothideomycetes</taxon>
        <taxon>Pleosporomycetidae</taxon>
        <taxon>Mytilinidiales</taxon>
        <taxon>Mytilinidiaceae</taxon>
        <taxon>Mytilinidion</taxon>
    </lineage>
</organism>
<feature type="non-terminal residue" evidence="3">
    <location>
        <position position="1"/>
    </location>
</feature>
<dbReference type="Gene3D" id="1.20.5.170">
    <property type="match status" value="1"/>
</dbReference>
<feature type="region of interest" description="Disordered" evidence="1">
    <location>
        <begin position="272"/>
        <end position="308"/>
    </location>
</feature>
<feature type="compositionally biased region" description="Polar residues" evidence="1">
    <location>
        <begin position="200"/>
        <end position="233"/>
    </location>
</feature>
<evidence type="ECO:0000259" key="2">
    <source>
        <dbReference type="PROSITE" id="PS00036"/>
    </source>
</evidence>
<evidence type="ECO:0000256" key="1">
    <source>
        <dbReference type="SAM" id="MobiDB-lite"/>
    </source>
</evidence>
<evidence type="ECO:0000313" key="4">
    <source>
        <dbReference type="Proteomes" id="UP000504636"/>
    </source>
</evidence>
<reference evidence="5" key="3">
    <citation type="submission" date="2025-04" db="UniProtKB">
        <authorList>
            <consortium name="RefSeq"/>
        </authorList>
    </citation>
    <scope>IDENTIFICATION</scope>
    <source>
        <strain evidence="5">CBS 304.34</strain>
    </source>
</reference>
<dbReference type="AlphaFoldDB" id="A0A6A6Z0G8"/>
<feature type="non-terminal residue" evidence="3">
    <location>
        <position position="406"/>
    </location>
</feature>
<dbReference type="Proteomes" id="UP000504636">
    <property type="component" value="Unplaced"/>
</dbReference>
<dbReference type="GO" id="GO:0003700">
    <property type="term" value="F:DNA-binding transcription factor activity"/>
    <property type="evidence" value="ECO:0007669"/>
    <property type="project" value="InterPro"/>
</dbReference>
<feature type="compositionally biased region" description="Polar residues" evidence="1">
    <location>
        <begin position="99"/>
        <end position="110"/>
    </location>
</feature>
<feature type="region of interest" description="Disordered" evidence="1">
    <location>
        <begin position="1"/>
        <end position="243"/>
    </location>
</feature>
<dbReference type="InterPro" id="IPR004827">
    <property type="entry name" value="bZIP"/>
</dbReference>
<evidence type="ECO:0000313" key="5">
    <source>
        <dbReference type="RefSeq" id="XP_033581626.1"/>
    </source>
</evidence>
<evidence type="ECO:0000313" key="3">
    <source>
        <dbReference type="EMBL" id="KAF2814662.1"/>
    </source>
</evidence>
<keyword evidence="4" id="KW-1185">Reference proteome</keyword>
<feature type="region of interest" description="Disordered" evidence="1">
    <location>
        <begin position="338"/>
        <end position="406"/>
    </location>
</feature>
<dbReference type="OrthoDB" id="2247093at2759"/>
<dbReference type="GeneID" id="54455626"/>
<dbReference type="PROSITE" id="PS00036">
    <property type="entry name" value="BZIP_BASIC"/>
    <property type="match status" value="1"/>
</dbReference>
<dbReference type="EMBL" id="MU003694">
    <property type="protein sequence ID" value="KAF2814662.1"/>
    <property type="molecule type" value="Genomic_DNA"/>
</dbReference>
<dbReference type="RefSeq" id="XP_033581626.1">
    <property type="nucleotide sequence ID" value="XM_033714733.1"/>
</dbReference>
<proteinExistence type="predicted"/>
<gene>
    <name evidence="3 5" type="ORF">BDZ99DRAFT_364950</name>
</gene>